<feature type="region of interest" description="Disordered" evidence="4">
    <location>
        <begin position="217"/>
        <end position="239"/>
    </location>
</feature>
<dbReference type="GO" id="GO:0098796">
    <property type="term" value="C:membrane protein complex"/>
    <property type="evidence" value="ECO:0007669"/>
    <property type="project" value="UniProtKB-ARBA"/>
</dbReference>
<dbReference type="AlphaFoldDB" id="A0A7G5C0R7"/>
<dbReference type="Gene3D" id="3.40.50.300">
    <property type="entry name" value="P-loop containing nucleotide triphosphate hydrolases"/>
    <property type="match status" value="1"/>
</dbReference>
<keyword evidence="7" id="KW-1185">Reference proteome</keyword>
<evidence type="ECO:0000313" key="6">
    <source>
        <dbReference type="EMBL" id="QMV42801.1"/>
    </source>
</evidence>
<dbReference type="SUPFAM" id="SSF52540">
    <property type="entry name" value="P-loop containing nucleoside triphosphate hydrolases"/>
    <property type="match status" value="1"/>
</dbReference>
<sequence>MKVNELWKIYGAGDQTVEAVRDISFELRKGEIVAIMGPSGCGKTTLLNCLAGMDSATAGNVWMEGIDLQNLSERKRDAFRARHLGFVFQFYNLVPILTAIENVELPLLCKGVSRRSAREKARHALTRVGLREREHHRPGELSGGQQQRVALARAIVHEPQVIFADEPTGALDSKSSEMVMDLIDHINRHDRISFVIVTHNPKVASYAHRTLFMDSGKMIPESRNGTNRRIPGREGEGFA</sequence>
<dbReference type="InterPro" id="IPR015854">
    <property type="entry name" value="ABC_transpr_LolD-like"/>
</dbReference>
<keyword evidence="1" id="KW-0813">Transport</keyword>
<dbReference type="RefSeq" id="WP_182299028.1">
    <property type="nucleotide sequence ID" value="NZ_CP041969.1"/>
</dbReference>
<dbReference type="InterPro" id="IPR003593">
    <property type="entry name" value="AAA+_ATPase"/>
</dbReference>
<dbReference type="Pfam" id="PF00005">
    <property type="entry name" value="ABC_tran"/>
    <property type="match status" value="1"/>
</dbReference>
<evidence type="ECO:0000259" key="5">
    <source>
        <dbReference type="PROSITE" id="PS50893"/>
    </source>
</evidence>
<accession>A0A7G5C0R7</accession>
<evidence type="ECO:0000256" key="2">
    <source>
        <dbReference type="ARBA" id="ARBA00022741"/>
    </source>
</evidence>
<dbReference type="EMBL" id="CP041969">
    <property type="protein sequence ID" value="QMV42801.1"/>
    <property type="molecule type" value="Genomic_DNA"/>
</dbReference>
<evidence type="ECO:0000256" key="4">
    <source>
        <dbReference type="SAM" id="MobiDB-lite"/>
    </source>
</evidence>
<dbReference type="InterPro" id="IPR003439">
    <property type="entry name" value="ABC_transporter-like_ATP-bd"/>
</dbReference>
<dbReference type="SMART" id="SM00382">
    <property type="entry name" value="AAA"/>
    <property type="match status" value="1"/>
</dbReference>
<dbReference type="InterPro" id="IPR027417">
    <property type="entry name" value="P-loop_NTPase"/>
</dbReference>
<name>A0A7G5C0R7_9BACL</name>
<reference evidence="6 7" key="1">
    <citation type="submission" date="2019-07" db="EMBL/GenBank/DDBJ databases">
        <authorList>
            <person name="Kim J.K."/>
            <person name="Cheong H.-M."/>
            <person name="Choi Y."/>
            <person name="Hwang K.J."/>
            <person name="Lee S."/>
            <person name="Choi C."/>
        </authorList>
    </citation>
    <scope>NUCLEOTIDE SEQUENCE [LARGE SCALE GENOMIC DNA]</scope>
    <source>
        <strain evidence="6 7">KS 22</strain>
    </source>
</reference>
<dbReference type="GO" id="GO:0022857">
    <property type="term" value="F:transmembrane transporter activity"/>
    <property type="evidence" value="ECO:0007669"/>
    <property type="project" value="UniProtKB-ARBA"/>
</dbReference>
<dbReference type="InterPro" id="IPR017871">
    <property type="entry name" value="ABC_transporter-like_CS"/>
</dbReference>
<evidence type="ECO:0000256" key="1">
    <source>
        <dbReference type="ARBA" id="ARBA00022448"/>
    </source>
</evidence>
<protein>
    <submittedName>
        <fullName evidence="6">ABC transporter ATP-binding protein</fullName>
    </submittedName>
</protein>
<dbReference type="KEGG" id="cchl:FPL14_17605"/>
<dbReference type="GO" id="GO:0005886">
    <property type="term" value="C:plasma membrane"/>
    <property type="evidence" value="ECO:0007669"/>
    <property type="project" value="TreeGrafter"/>
</dbReference>
<dbReference type="GO" id="GO:0005524">
    <property type="term" value="F:ATP binding"/>
    <property type="evidence" value="ECO:0007669"/>
    <property type="project" value="UniProtKB-KW"/>
</dbReference>
<keyword evidence="3 6" id="KW-0067">ATP-binding</keyword>
<organism evidence="6 7">
    <name type="scientific">Cohnella cholangitidis</name>
    <dbReference type="NCBI Taxonomy" id="2598458"/>
    <lineage>
        <taxon>Bacteria</taxon>
        <taxon>Bacillati</taxon>
        <taxon>Bacillota</taxon>
        <taxon>Bacilli</taxon>
        <taxon>Bacillales</taxon>
        <taxon>Paenibacillaceae</taxon>
        <taxon>Cohnella</taxon>
    </lineage>
</organism>
<evidence type="ECO:0000256" key="3">
    <source>
        <dbReference type="ARBA" id="ARBA00022840"/>
    </source>
</evidence>
<dbReference type="CDD" id="cd03255">
    <property type="entry name" value="ABC_MJ0796_LolCDE_FtsE"/>
    <property type="match status" value="1"/>
</dbReference>
<dbReference type="InterPro" id="IPR017911">
    <property type="entry name" value="MacB-like_ATP-bd"/>
</dbReference>
<keyword evidence="2" id="KW-0547">Nucleotide-binding</keyword>
<evidence type="ECO:0000313" key="7">
    <source>
        <dbReference type="Proteomes" id="UP000515679"/>
    </source>
</evidence>
<dbReference type="PROSITE" id="PS00211">
    <property type="entry name" value="ABC_TRANSPORTER_1"/>
    <property type="match status" value="1"/>
</dbReference>
<feature type="domain" description="ABC transporter" evidence="5">
    <location>
        <begin position="1"/>
        <end position="239"/>
    </location>
</feature>
<dbReference type="GO" id="GO:0016887">
    <property type="term" value="F:ATP hydrolysis activity"/>
    <property type="evidence" value="ECO:0007669"/>
    <property type="project" value="InterPro"/>
</dbReference>
<proteinExistence type="predicted"/>
<dbReference type="PANTHER" id="PTHR24220">
    <property type="entry name" value="IMPORT ATP-BINDING PROTEIN"/>
    <property type="match status" value="1"/>
</dbReference>
<dbReference type="FunFam" id="3.40.50.300:FF:000032">
    <property type="entry name" value="Export ABC transporter ATP-binding protein"/>
    <property type="match status" value="1"/>
</dbReference>
<dbReference type="PROSITE" id="PS50893">
    <property type="entry name" value="ABC_TRANSPORTER_2"/>
    <property type="match status" value="1"/>
</dbReference>
<gene>
    <name evidence="6" type="ORF">FPL14_17605</name>
</gene>
<dbReference type="PANTHER" id="PTHR24220:SF86">
    <property type="entry name" value="ABC TRANSPORTER ABCH.1"/>
    <property type="match status" value="1"/>
</dbReference>
<dbReference type="Proteomes" id="UP000515679">
    <property type="component" value="Chromosome"/>
</dbReference>